<dbReference type="AlphaFoldDB" id="R0K333"/>
<dbReference type="RefSeq" id="XP_008029803.1">
    <property type="nucleotide sequence ID" value="XM_008031612.1"/>
</dbReference>
<feature type="region of interest" description="Disordered" evidence="1">
    <location>
        <begin position="202"/>
        <end position="238"/>
    </location>
</feature>
<feature type="compositionally biased region" description="Polar residues" evidence="1">
    <location>
        <begin position="1"/>
        <end position="12"/>
    </location>
</feature>
<name>R0K333_EXST2</name>
<protein>
    <submittedName>
        <fullName evidence="2">Uncharacterized protein</fullName>
    </submittedName>
</protein>
<evidence type="ECO:0000256" key="1">
    <source>
        <dbReference type="SAM" id="MobiDB-lite"/>
    </source>
</evidence>
<feature type="region of interest" description="Disordered" evidence="1">
    <location>
        <begin position="108"/>
        <end position="160"/>
    </location>
</feature>
<evidence type="ECO:0000313" key="2">
    <source>
        <dbReference type="EMBL" id="EOA82792.1"/>
    </source>
</evidence>
<dbReference type="Proteomes" id="UP000016935">
    <property type="component" value="Unassembled WGS sequence"/>
</dbReference>
<sequence length="238" mass="26840">MSGNPQVSQVSQKESRIDSCTVLSDSTFPSSGRIPDNEMQMAEFRNRKRDFSMFKAQYEKNELQLRQPDGFPIIPLPSTLEHLCEEADMRAMALDSARVRFEIYEDAGNGGTGETTANEDAEMMDAEADEKVDEREEQDINDAENKEVRDENVQQAHPKFVNAAKITRKQDALVDTRGRTRAAANRRKALEAVQLDDHSELATAAKEENMDVVNSKKGAHDRTRKSVRPRRKPARKSG</sequence>
<keyword evidence="3" id="KW-1185">Reference proteome</keyword>
<reference evidence="2 3" key="2">
    <citation type="journal article" date="2013" name="PLoS Genet.">
        <title>Comparative genome structure, secondary metabolite, and effector coding capacity across Cochliobolus pathogens.</title>
        <authorList>
            <person name="Condon B.J."/>
            <person name="Leng Y."/>
            <person name="Wu D."/>
            <person name="Bushley K.E."/>
            <person name="Ohm R.A."/>
            <person name="Otillar R."/>
            <person name="Martin J."/>
            <person name="Schackwitz W."/>
            <person name="Grimwood J."/>
            <person name="MohdZainudin N."/>
            <person name="Xue C."/>
            <person name="Wang R."/>
            <person name="Manning V.A."/>
            <person name="Dhillon B."/>
            <person name="Tu Z.J."/>
            <person name="Steffenson B.J."/>
            <person name="Salamov A."/>
            <person name="Sun H."/>
            <person name="Lowry S."/>
            <person name="LaButti K."/>
            <person name="Han J."/>
            <person name="Copeland A."/>
            <person name="Lindquist E."/>
            <person name="Barry K."/>
            <person name="Schmutz J."/>
            <person name="Baker S.E."/>
            <person name="Ciuffetti L.M."/>
            <person name="Grigoriev I.V."/>
            <person name="Zhong S."/>
            <person name="Turgeon B.G."/>
        </authorList>
    </citation>
    <scope>NUCLEOTIDE SEQUENCE [LARGE SCALE GENOMIC DNA]</scope>
    <source>
        <strain evidence="3">28A</strain>
    </source>
</reference>
<dbReference type="EMBL" id="KB908844">
    <property type="protein sequence ID" value="EOA82792.1"/>
    <property type="molecule type" value="Genomic_DNA"/>
</dbReference>
<dbReference type="OrthoDB" id="3685826at2759"/>
<evidence type="ECO:0000313" key="3">
    <source>
        <dbReference type="Proteomes" id="UP000016935"/>
    </source>
</evidence>
<feature type="compositionally biased region" description="Basic and acidic residues" evidence="1">
    <location>
        <begin position="143"/>
        <end position="152"/>
    </location>
</feature>
<feature type="region of interest" description="Disordered" evidence="1">
    <location>
        <begin position="1"/>
        <end position="35"/>
    </location>
</feature>
<dbReference type="GeneID" id="19401809"/>
<feature type="compositionally biased region" description="Acidic residues" evidence="1">
    <location>
        <begin position="117"/>
        <end position="142"/>
    </location>
</feature>
<dbReference type="HOGENOM" id="CLU_1189730_0_0_1"/>
<accession>R0K333</accession>
<gene>
    <name evidence="2" type="ORF">SETTUDRAFT_180961</name>
</gene>
<feature type="compositionally biased region" description="Polar residues" evidence="1">
    <location>
        <begin position="21"/>
        <end position="30"/>
    </location>
</feature>
<feature type="compositionally biased region" description="Basic residues" evidence="1">
    <location>
        <begin position="217"/>
        <end position="238"/>
    </location>
</feature>
<organism evidence="2 3">
    <name type="scientific">Exserohilum turcicum (strain 28A)</name>
    <name type="common">Northern leaf blight fungus</name>
    <name type="synonym">Setosphaeria turcica</name>
    <dbReference type="NCBI Taxonomy" id="671987"/>
    <lineage>
        <taxon>Eukaryota</taxon>
        <taxon>Fungi</taxon>
        <taxon>Dikarya</taxon>
        <taxon>Ascomycota</taxon>
        <taxon>Pezizomycotina</taxon>
        <taxon>Dothideomycetes</taxon>
        <taxon>Pleosporomycetidae</taxon>
        <taxon>Pleosporales</taxon>
        <taxon>Pleosporineae</taxon>
        <taxon>Pleosporaceae</taxon>
        <taxon>Exserohilum</taxon>
    </lineage>
</organism>
<reference evidence="2 3" key="1">
    <citation type="journal article" date="2012" name="PLoS Pathog.">
        <title>Diverse lifestyles and strategies of plant pathogenesis encoded in the genomes of eighteen Dothideomycetes fungi.</title>
        <authorList>
            <person name="Ohm R.A."/>
            <person name="Feau N."/>
            <person name="Henrissat B."/>
            <person name="Schoch C.L."/>
            <person name="Horwitz B.A."/>
            <person name="Barry K.W."/>
            <person name="Condon B.J."/>
            <person name="Copeland A.C."/>
            <person name="Dhillon B."/>
            <person name="Glaser F."/>
            <person name="Hesse C.N."/>
            <person name="Kosti I."/>
            <person name="LaButti K."/>
            <person name="Lindquist E.A."/>
            <person name="Lucas S."/>
            <person name="Salamov A.A."/>
            <person name="Bradshaw R.E."/>
            <person name="Ciuffetti L."/>
            <person name="Hamelin R.C."/>
            <person name="Kema G.H.J."/>
            <person name="Lawrence C."/>
            <person name="Scott J.A."/>
            <person name="Spatafora J.W."/>
            <person name="Turgeon B.G."/>
            <person name="de Wit P.J.G.M."/>
            <person name="Zhong S."/>
            <person name="Goodwin S.B."/>
            <person name="Grigoriev I.V."/>
        </authorList>
    </citation>
    <scope>NUCLEOTIDE SEQUENCE [LARGE SCALE GENOMIC DNA]</scope>
    <source>
        <strain evidence="3">28A</strain>
    </source>
</reference>
<proteinExistence type="predicted"/>